<reference evidence="1" key="1">
    <citation type="journal article" date="2014" name="Front. Microbiol.">
        <title>High frequency of phylogenetically diverse reductive dehalogenase-homologous genes in deep subseafloor sedimentary metagenomes.</title>
        <authorList>
            <person name="Kawai M."/>
            <person name="Futagami T."/>
            <person name="Toyoda A."/>
            <person name="Takaki Y."/>
            <person name="Nishi S."/>
            <person name="Hori S."/>
            <person name="Arai W."/>
            <person name="Tsubouchi T."/>
            <person name="Morono Y."/>
            <person name="Uchiyama I."/>
            <person name="Ito T."/>
            <person name="Fujiyama A."/>
            <person name="Inagaki F."/>
            <person name="Takami H."/>
        </authorList>
    </citation>
    <scope>NUCLEOTIDE SEQUENCE</scope>
    <source>
        <strain evidence="1">Expedition CK06-06</strain>
    </source>
</reference>
<proteinExistence type="predicted"/>
<evidence type="ECO:0008006" key="2">
    <source>
        <dbReference type="Google" id="ProtNLM"/>
    </source>
</evidence>
<dbReference type="AlphaFoldDB" id="X1C9I1"/>
<comment type="caution">
    <text evidence="1">The sequence shown here is derived from an EMBL/GenBank/DDBJ whole genome shotgun (WGS) entry which is preliminary data.</text>
</comment>
<evidence type="ECO:0000313" key="1">
    <source>
        <dbReference type="EMBL" id="GAG89917.1"/>
    </source>
</evidence>
<dbReference type="EMBL" id="BART01010693">
    <property type="protein sequence ID" value="GAG89917.1"/>
    <property type="molecule type" value="Genomic_DNA"/>
</dbReference>
<sequence length="95" mass="10910">GFMVLKEENKIAACYVYLTNSKAALIEWVVSNPSYKEKDRKEALTTLIMVVEKILKQQDVKHVMTIGKHPSLLKIHKELGWVIDPTPSYEIIKNL</sequence>
<gene>
    <name evidence="1" type="ORF">S01H4_23124</name>
</gene>
<accession>X1C9I1</accession>
<protein>
    <recommendedName>
        <fullName evidence="2">N-acetyltransferase domain-containing protein</fullName>
    </recommendedName>
</protein>
<organism evidence="1">
    <name type="scientific">marine sediment metagenome</name>
    <dbReference type="NCBI Taxonomy" id="412755"/>
    <lineage>
        <taxon>unclassified sequences</taxon>
        <taxon>metagenomes</taxon>
        <taxon>ecological metagenomes</taxon>
    </lineage>
</organism>
<feature type="non-terminal residue" evidence="1">
    <location>
        <position position="1"/>
    </location>
</feature>
<name>X1C9I1_9ZZZZ</name>